<dbReference type="PANTHER" id="PTHR13251">
    <property type="entry name" value="EPILEPSY HOLOPROSENCEPHALY CANDIDATE 1/TMEM1"/>
    <property type="match status" value="1"/>
</dbReference>
<dbReference type="Proteomes" id="UP000770015">
    <property type="component" value="Unassembled WGS sequence"/>
</dbReference>
<evidence type="ECO:0000256" key="1">
    <source>
        <dbReference type="ARBA" id="ARBA00004555"/>
    </source>
</evidence>
<dbReference type="EMBL" id="JAGSXJ010000025">
    <property type="protein sequence ID" value="KAH6675265.1"/>
    <property type="molecule type" value="Genomic_DNA"/>
</dbReference>
<keyword evidence="2" id="KW-0813">Transport</keyword>
<dbReference type="Pfam" id="PF23036">
    <property type="entry name" value="TRAPPC10_1st"/>
    <property type="match status" value="1"/>
</dbReference>
<dbReference type="InterPro" id="IPR056916">
    <property type="entry name" value="NTS_TR130"/>
</dbReference>
<evidence type="ECO:0008006" key="11">
    <source>
        <dbReference type="Google" id="ProtNLM"/>
    </source>
</evidence>
<reference evidence="9" key="1">
    <citation type="journal article" date="2021" name="Nat. Commun.">
        <title>Genetic determinants of endophytism in the Arabidopsis root mycobiome.</title>
        <authorList>
            <person name="Mesny F."/>
            <person name="Miyauchi S."/>
            <person name="Thiergart T."/>
            <person name="Pickel B."/>
            <person name="Atanasova L."/>
            <person name="Karlsson M."/>
            <person name="Huettel B."/>
            <person name="Barry K.W."/>
            <person name="Haridas S."/>
            <person name="Chen C."/>
            <person name="Bauer D."/>
            <person name="Andreopoulos W."/>
            <person name="Pangilinan J."/>
            <person name="LaButti K."/>
            <person name="Riley R."/>
            <person name="Lipzen A."/>
            <person name="Clum A."/>
            <person name="Drula E."/>
            <person name="Henrissat B."/>
            <person name="Kohler A."/>
            <person name="Grigoriev I.V."/>
            <person name="Martin F.M."/>
            <person name="Hacquard S."/>
        </authorList>
    </citation>
    <scope>NUCLEOTIDE SEQUENCE</scope>
    <source>
        <strain evidence="9">MPI-SDFR-AT-0117</strain>
    </source>
</reference>
<dbReference type="GO" id="GO:0034498">
    <property type="term" value="P:early endosome to Golgi transport"/>
    <property type="evidence" value="ECO:0007669"/>
    <property type="project" value="TreeGrafter"/>
</dbReference>
<comment type="subcellular location">
    <subcellularLocation>
        <location evidence="1">Golgi apparatus</location>
    </subcellularLocation>
</comment>
<dbReference type="GO" id="GO:1990071">
    <property type="term" value="C:TRAPPII protein complex"/>
    <property type="evidence" value="ECO:0007669"/>
    <property type="project" value="InterPro"/>
</dbReference>
<dbReference type="InterPro" id="IPR045126">
    <property type="entry name" value="TRAPPC10/Trs130"/>
</dbReference>
<dbReference type="OrthoDB" id="10256906at2759"/>
<evidence type="ECO:0000313" key="9">
    <source>
        <dbReference type="EMBL" id="KAH6675265.1"/>
    </source>
</evidence>
<accession>A0A9P8V4P3</accession>
<feature type="region of interest" description="Disordered" evidence="4">
    <location>
        <begin position="561"/>
        <end position="624"/>
    </location>
</feature>
<protein>
    <recommendedName>
        <fullName evidence="11">Trafficking protein particle complex subunit 10</fullName>
    </recommendedName>
</protein>
<dbReference type="Pfam" id="PF24967">
    <property type="entry name" value="NTS_TR130"/>
    <property type="match status" value="1"/>
</dbReference>
<gene>
    <name evidence="9" type="ORF">F5X68DRAFT_235421</name>
</gene>
<feature type="region of interest" description="Disordered" evidence="4">
    <location>
        <begin position="65"/>
        <end position="100"/>
    </location>
</feature>
<feature type="domain" description="TRAPPC10/Trs130 N-terminal" evidence="6">
    <location>
        <begin position="108"/>
        <end position="452"/>
    </location>
</feature>
<dbReference type="Pfam" id="PF23274">
    <property type="entry name" value="DUF7077"/>
    <property type="match status" value="1"/>
</dbReference>
<sequence>MEQPFSTSKVTVEYFDPHDVYKLISPGLSPRLPLRNLHWQSHSGPLRSIDVLWVELVNAGVATPRPTPGNLRRSVSASTHDDGFQTQQIGRHSASTDNIDTPTAVHATKERRHQIPGLRRTPYLKVLFVRCDDNDTYKATTRAEIREWIKENTPPSTRKTNTQENHDAFEWLIVHVVVPNTVAATQPRVVGKAVEGAGEKAAASRWRTGSSTLLEKLRADFNVSGKGTVDRVAQIRIGINDVPYDMLPRVVPATPTGYSETEKDAENAWGELVAKLRSLILASFDMRVTQYEDDIREKDTQRALPGWNFCTFFILKEGLARGFESVGLVEDALVGYDELSVGLDNVLHEQVVSGEPERHGGALLSYTEEIKARAEYALSTMTGAGGVDDEEAVDLQSKPAGTVISADDIPISSSRKLYRDMIVANNVSVFDFRSYIFSRQVALLLRLGNAWSSKEQLLEKLKEQHDTVLNDVPSQGSNTNSGDDPENLTMLAEVCRRTLQFIPAISQIMRADVMAALVKDQDASQPISAHLSEVVDNLVASFAFSVAQQILAQTSTKALPIPPSLLVPPSHQEPKSSIPEPKTMMHPARNSSLNVRSSAPPPISPGIFPGPGAPQPAHSPSTAVVTEKGTHFLKTGLEELAARRAELYALSRNVLEQCGKKRGWGDGWESVPDVGEANVMELEDVSLDDDEPTKEVGEVAPSLAGFQGDLLRAALEDSDDFYRLYETLTDKALRHYTVADHHHAVQACFTDLAILKYHQGEYAAAASYFYRSTPFFGERGWSSLELSMLVMYSHCLQHLQRKDDFVRVAMKLIIKAASANKTRLARAKSLRVGTKQFASDASSAAVQGFLAQLTEVTKTMPNEVPVPMSQVFSDLEVDDHVEYDDGQDGFTLTIRLRSLLVDEITVSQGRMTLVDSTPGQNRELLLENLDSQVLKPGDNTIRLHGKTTVAGRYNVDRLSLVCSNIHFHYERDIDQGSEGTPDTFRLPPVRLYRPTGGLACQLTAAKDIQLDRNNGLDLQISTGWNTIKSCDVRVRPNTGGLRLLTTNVQVISPALEFARPPEAGLFHFGALASNETVLLRFPFSTEQDVSTISVKIEVTYVTEHGTYIHSLTPSIPVSLDLGVNVQDVFKHTAIFSRFSVSTASPSPLVLIKSELLDSDVFESHSGFEPSNPVVVFPKQPASLLYKITRKPDVVIDAKTQKILYLKLHYAVVLDIIINHVGSALRALATGTDAERYIDLLAAYAQDQITSKLSPYDLERAALLGEVSTSCLVGPQLDTAFLGLGKVPLTEKDVATTLVDMIRDWQKTQPRIPILSSDSAGQTRSILIPVDIPSMPILYSVDVQLEKEPSALLPANGSDAAVGINQLLMANLHIKWTRMWNTITTAEDVQDFTYEVTAPADMWLLGGHKRGHITTHSTPGTSGAASSTLDVPLMLVPLREGWVPYPTIDIREAKTEEGAAAAHCETDHRNLGETVHVVADHTQVTLSLDASGPGGGPLVLESERIALEGRVIV</sequence>
<proteinExistence type="predicted"/>
<dbReference type="Pfam" id="PF24965">
    <property type="entry name" value="TRS130_4HB"/>
    <property type="match status" value="1"/>
</dbReference>
<dbReference type="InterPro" id="IPR055505">
    <property type="entry name" value="DUF7077"/>
</dbReference>
<organism evidence="9 10">
    <name type="scientific">Plectosphaerella plurivora</name>
    <dbReference type="NCBI Taxonomy" id="936078"/>
    <lineage>
        <taxon>Eukaryota</taxon>
        <taxon>Fungi</taxon>
        <taxon>Dikarya</taxon>
        <taxon>Ascomycota</taxon>
        <taxon>Pezizomycotina</taxon>
        <taxon>Sordariomycetes</taxon>
        <taxon>Hypocreomycetidae</taxon>
        <taxon>Glomerellales</taxon>
        <taxon>Plectosphaerellaceae</taxon>
        <taxon>Plectosphaerella</taxon>
    </lineage>
</organism>
<keyword evidence="10" id="KW-1185">Reference proteome</keyword>
<evidence type="ECO:0000259" key="8">
    <source>
        <dbReference type="Pfam" id="PF24967"/>
    </source>
</evidence>
<evidence type="ECO:0000313" key="10">
    <source>
        <dbReference type="Proteomes" id="UP000770015"/>
    </source>
</evidence>
<dbReference type="PANTHER" id="PTHR13251:SF3">
    <property type="entry name" value="TRAFFICKING PROTEIN PARTICLE COMPLEX SUBUNIT 10"/>
    <property type="match status" value="1"/>
</dbReference>
<dbReference type="InterPro" id="IPR022233">
    <property type="entry name" value="TRAPPC10/Trs130_C"/>
</dbReference>
<feature type="domain" description="DUF7077" evidence="7">
    <location>
        <begin position="996"/>
        <end position="1116"/>
    </location>
</feature>
<dbReference type="Pfam" id="PF12584">
    <property type="entry name" value="TRAPPC10"/>
    <property type="match status" value="1"/>
</dbReference>
<feature type="domain" description="TRAPPC10/Trs130 C-terminal" evidence="5">
    <location>
        <begin position="1328"/>
        <end position="1477"/>
    </location>
</feature>
<keyword evidence="3" id="KW-0333">Golgi apparatus</keyword>
<feature type="domain" description="Trs130 NTS" evidence="8">
    <location>
        <begin position="709"/>
        <end position="802"/>
    </location>
</feature>
<dbReference type="InterPro" id="IPR056913">
    <property type="entry name" value="TRAPPC10/Trs130_N"/>
</dbReference>
<dbReference type="GO" id="GO:0005829">
    <property type="term" value="C:cytosol"/>
    <property type="evidence" value="ECO:0007669"/>
    <property type="project" value="GOC"/>
</dbReference>
<evidence type="ECO:0000256" key="2">
    <source>
        <dbReference type="ARBA" id="ARBA00022448"/>
    </source>
</evidence>
<feature type="compositionally biased region" description="Polar residues" evidence="4">
    <location>
        <begin position="73"/>
        <end position="100"/>
    </location>
</feature>
<dbReference type="GO" id="GO:0006891">
    <property type="term" value="P:intra-Golgi vesicle-mediated transport"/>
    <property type="evidence" value="ECO:0007669"/>
    <property type="project" value="TreeGrafter"/>
</dbReference>
<evidence type="ECO:0000259" key="6">
    <source>
        <dbReference type="Pfam" id="PF23036"/>
    </source>
</evidence>
<name>A0A9P8V4P3_9PEZI</name>
<evidence type="ECO:0000256" key="3">
    <source>
        <dbReference type="ARBA" id="ARBA00023034"/>
    </source>
</evidence>
<evidence type="ECO:0000259" key="5">
    <source>
        <dbReference type="Pfam" id="PF12584"/>
    </source>
</evidence>
<evidence type="ECO:0000256" key="4">
    <source>
        <dbReference type="SAM" id="MobiDB-lite"/>
    </source>
</evidence>
<comment type="caution">
    <text evidence="9">The sequence shown here is derived from an EMBL/GenBank/DDBJ whole genome shotgun (WGS) entry which is preliminary data.</text>
</comment>
<evidence type="ECO:0000259" key="7">
    <source>
        <dbReference type="Pfam" id="PF23274"/>
    </source>
</evidence>